<evidence type="ECO:0000256" key="1">
    <source>
        <dbReference type="ARBA" id="ARBA00022801"/>
    </source>
</evidence>
<evidence type="ECO:0000259" key="2">
    <source>
        <dbReference type="Pfam" id="PF00561"/>
    </source>
</evidence>
<dbReference type="Pfam" id="PF00561">
    <property type="entry name" value="Abhydrolase_1"/>
    <property type="match status" value="1"/>
</dbReference>
<keyword evidence="4" id="KW-1185">Reference proteome</keyword>
<dbReference type="OrthoDB" id="9773293at2"/>
<dbReference type="InterPro" id="IPR000073">
    <property type="entry name" value="AB_hydrolase_1"/>
</dbReference>
<accession>A0A0H4QLU3</accession>
<proteinExistence type="predicted"/>
<gene>
    <name evidence="3" type="ORF">ABM34_09125</name>
</gene>
<dbReference type="EMBL" id="CP012034">
    <property type="protein sequence ID" value="AKP67673.1"/>
    <property type="molecule type" value="Genomic_DNA"/>
</dbReference>
<dbReference type="AlphaFoldDB" id="A0A0H4QLU3"/>
<dbReference type="STRING" id="1007676.ABM34_09125"/>
<name>A0A0H4QLU3_9LACO</name>
<dbReference type="RefSeq" id="WP_048705181.1">
    <property type="nucleotide sequence ID" value="NZ_CP012034.1"/>
</dbReference>
<protein>
    <recommendedName>
        <fullName evidence="2">AB hydrolase-1 domain-containing protein</fullName>
    </recommendedName>
</protein>
<dbReference type="GO" id="GO:0016787">
    <property type="term" value="F:hydrolase activity"/>
    <property type="evidence" value="ECO:0007669"/>
    <property type="project" value="UniProtKB-KW"/>
</dbReference>
<evidence type="ECO:0000313" key="4">
    <source>
        <dbReference type="Proteomes" id="UP000036106"/>
    </source>
</evidence>
<dbReference type="PANTHER" id="PTHR43329">
    <property type="entry name" value="EPOXIDE HYDROLASE"/>
    <property type="match status" value="1"/>
</dbReference>
<dbReference type="InterPro" id="IPR000639">
    <property type="entry name" value="Epox_hydrolase-like"/>
</dbReference>
<dbReference type="Gene3D" id="3.40.50.1820">
    <property type="entry name" value="alpha/beta hydrolase"/>
    <property type="match status" value="1"/>
</dbReference>
<feature type="domain" description="AB hydrolase-1" evidence="2">
    <location>
        <begin position="26"/>
        <end position="279"/>
    </location>
</feature>
<dbReference type="PATRIC" id="fig|1007676.4.peg.1847"/>
<evidence type="ECO:0000313" key="3">
    <source>
        <dbReference type="EMBL" id="AKP67673.1"/>
    </source>
</evidence>
<sequence length="292" mass="33833">MVVEKFVKTKKLNMAYEVTGPEDGEPVVLLHGWPDCPRTWDEVLPHLHNRGYRTYVPTLRGFGSTKFLDDDARRTGGPLAFAADIKEFIDALNLAPVNIIGQDWGASTAMNLSCLYGTDLVKSEVVLSEGWKIFGRLSLEQVKNYWYQWYMTTPQGMEYVRKRQSEFALFMWKQWDPKYQMTAQKATVLTSYFQNPDWAEVTLDTYRQRWGYDPFDEEYADLQASLDATSEIFVPTLNIIGKSDSCTDYKMASDMGDYFTGRFEQQFWDDGGHFIQRERPRDVALAAAEWFK</sequence>
<keyword evidence="1" id="KW-0378">Hydrolase</keyword>
<dbReference type="SUPFAM" id="SSF53474">
    <property type="entry name" value="alpha/beta-Hydrolases"/>
    <property type="match status" value="1"/>
</dbReference>
<dbReference type="Proteomes" id="UP000036106">
    <property type="component" value="Chromosome"/>
</dbReference>
<reference evidence="4" key="1">
    <citation type="submission" date="2015-07" db="EMBL/GenBank/DDBJ databases">
        <title>Lactobacillus ginsenosidimutans/EMML 3141/ whole genome sequencing.</title>
        <authorList>
            <person name="Kim M.K."/>
            <person name="Im W.-T."/>
            <person name="Srinivasan S."/>
            <person name="Lee J.-J."/>
        </authorList>
    </citation>
    <scope>NUCLEOTIDE SEQUENCE [LARGE SCALE GENOMIC DNA]</scope>
    <source>
        <strain evidence="4">EMML 3041</strain>
    </source>
</reference>
<dbReference type="InterPro" id="IPR029058">
    <property type="entry name" value="AB_hydrolase_fold"/>
</dbReference>
<dbReference type="KEGG" id="lgn:ABM34_09125"/>
<dbReference type="PRINTS" id="PR00412">
    <property type="entry name" value="EPOXHYDRLASE"/>
</dbReference>
<organism evidence="3 4">
    <name type="scientific">Companilactobacillus ginsenosidimutans</name>
    <dbReference type="NCBI Taxonomy" id="1007676"/>
    <lineage>
        <taxon>Bacteria</taxon>
        <taxon>Bacillati</taxon>
        <taxon>Bacillota</taxon>
        <taxon>Bacilli</taxon>
        <taxon>Lactobacillales</taxon>
        <taxon>Lactobacillaceae</taxon>
        <taxon>Companilactobacillus</taxon>
    </lineage>
</organism>